<dbReference type="Pfam" id="PF07366">
    <property type="entry name" value="SnoaL"/>
    <property type="match status" value="1"/>
</dbReference>
<name>A0A6G5QHQ4_9BACT</name>
<dbReference type="AlphaFoldDB" id="A0A6G5QHQ4"/>
<protein>
    <submittedName>
        <fullName evidence="2">SnoaL-like domain protein</fullName>
    </submittedName>
</protein>
<gene>
    <name evidence="2" type="ORF">CMUC_1472</name>
</gene>
<dbReference type="PANTHER" id="PTHR38436">
    <property type="entry name" value="POLYKETIDE CYCLASE SNOAL-LIKE DOMAIN"/>
    <property type="match status" value="1"/>
</dbReference>
<feature type="chain" id="PRO_5026207756" evidence="1">
    <location>
        <begin position="20"/>
        <end position="151"/>
    </location>
</feature>
<dbReference type="RefSeq" id="WP_034966851.1">
    <property type="nucleotide sequence ID" value="NZ_CP012542.1"/>
</dbReference>
<dbReference type="PANTHER" id="PTHR38436:SF1">
    <property type="entry name" value="ESTER CYCLASE"/>
    <property type="match status" value="1"/>
</dbReference>
<keyword evidence="1" id="KW-0732">Signal</keyword>
<dbReference type="InterPro" id="IPR032710">
    <property type="entry name" value="NTF2-like_dom_sf"/>
</dbReference>
<evidence type="ECO:0000313" key="2">
    <source>
        <dbReference type="EMBL" id="QCD45233.1"/>
    </source>
</evidence>
<accession>A0A6G5QHQ4</accession>
<dbReference type="InterPro" id="IPR009959">
    <property type="entry name" value="Cyclase_SnoaL-like"/>
</dbReference>
<keyword evidence="3" id="KW-1185">Reference proteome</keyword>
<organism evidence="2 3">
    <name type="scientific">Campylobacter mucosalis CCUG 21559</name>
    <dbReference type="NCBI Taxonomy" id="1032067"/>
    <lineage>
        <taxon>Bacteria</taxon>
        <taxon>Pseudomonadati</taxon>
        <taxon>Campylobacterota</taxon>
        <taxon>Epsilonproteobacteria</taxon>
        <taxon>Campylobacterales</taxon>
        <taxon>Campylobacteraceae</taxon>
        <taxon>Campylobacter</taxon>
    </lineage>
</organism>
<dbReference type="Proteomes" id="UP000503264">
    <property type="component" value="Chromosome"/>
</dbReference>
<dbReference type="EMBL" id="CP012542">
    <property type="protein sequence ID" value="QCD45233.1"/>
    <property type="molecule type" value="Genomic_DNA"/>
</dbReference>
<dbReference type="Gene3D" id="3.10.450.50">
    <property type="match status" value="1"/>
</dbReference>
<dbReference type="SUPFAM" id="SSF54427">
    <property type="entry name" value="NTF2-like"/>
    <property type="match status" value="1"/>
</dbReference>
<sequence>MKSLLLSLALTTCISSAFSADINNKNNQHIQNKILVQNFWNALFNEHKIAVIDELVDEKYIQHNPSFKDGKNAFKNGMEGFLKEFPKSSAKIKNIGSDDDLVFIHNHIKLNENDKGQAAVDIFRVKDGKIVEHWDVIQDIPEKSENQNTMF</sequence>
<evidence type="ECO:0000256" key="1">
    <source>
        <dbReference type="SAM" id="SignalP"/>
    </source>
</evidence>
<feature type="signal peptide" evidence="1">
    <location>
        <begin position="1"/>
        <end position="19"/>
    </location>
</feature>
<proteinExistence type="predicted"/>
<evidence type="ECO:0000313" key="3">
    <source>
        <dbReference type="Proteomes" id="UP000503264"/>
    </source>
</evidence>
<dbReference type="GO" id="GO:0030638">
    <property type="term" value="P:polyketide metabolic process"/>
    <property type="evidence" value="ECO:0007669"/>
    <property type="project" value="InterPro"/>
</dbReference>
<reference evidence="2 3" key="1">
    <citation type="submission" date="2016-07" db="EMBL/GenBank/DDBJ databases">
        <title>Comparative genomics of the Campylobacter concisus group.</title>
        <authorList>
            <person name="Miller W.G."/>
            <person name="Yee E."/>
            <person name="Chapman M.H."/>
            <person name="Huynh S."/>
            <person name="Bono J.L."/>
            <person name="On S.L.W."/>
            <person name="StLeger J."/>
            <person name="Foster G."/>
            <person name="Parker C.T."/>
        </authorList>
    </citation>
    <scope>NUCLEOTIDE SEQUENCE [LARGE SCALE GENOMIC DNA]</scope>
    <source>
        <strain evidence="2 3">CCUG 21559</strain>
    </source>
</reference>